<evidence type="ECO:0000259" key="1">
    <source>
        <dbReference type="Pfam" id="PF18894"/>
    </source>
</evidence>
<dbReference type="PATRIC" id="fig|1310607.3.peg.1602"/>
<reference evidence="2 3" key="1">
    <citation type="submission" date="2014-02" db="EMBL/GenBank/DDBJ databases">
        <title>Comparative genomics and transcriptomics to identify genetic mechanisms underlying the emergence of carbapenem resistant Acinetobacter baumannii (CRAb).</title>
        <authorList>
            <person name="Harris A.D."/>
            <person name="Johnson K.J."/>
            <person name="George J."/>
            <person name="Shefchek K."/>
            <person name="Daugherty S.C."/>
            <person name="Parankush S."/>
            <person name="Sadzewicz L."/>
            <person name="Tallon L."/>
            <person name="Sengamalay N."/>
            <person name="Hazen T.H."/>
            <person name="Rasko D.A."/>
        </authorList>
    </citation>
    <scope>NUCLEOTIDE SEQUENCE [LARGE SCALE GENOMIC DNA]</scope>
    <source>
        <strain evidence="2 3">625974</strain>
    </source>
</reference>
<protein>
    <recommendedName>
        <fullName evidence="1">Putative phage metallopeptidase domain-containing protein</fullName>
    </recommendedName>
</protein>
<dbReference type="EMBL" id="JEXD01000010">
    <property type="protein sequence ID" value="EXC07829.1"/>
    <property type="molecule type" value="Genomic_DNA"/>
</dbReference>
<comment type="caution">
    <text evidence="2">The sequence shown here is derived from an EMBL/GenBank/DDBJ whole genome shotgun (WGS) entry which is preliminary data.</text>
</comment>
<evidence type="ECO:0000313" key="2">
    <source>
        <dbReference type="EMBL" id="EXC07829.1"/>
    </source>
</evidence>
<dbReference type="AlphaFoldDB" id="A0A009PFL4"/>
<gene>
    <name evidence="2" type="ORF">J506_1648</name>
</gene>
<sequence length="219" mass="25381">MKRPYPPIQDCQNTDVEDEEFIESGGLLHFEPANNDLWPWIRETFLETYGKLYNQDHEHLLSFQPPEISFLWAYAKCEAKDKRVYGQTEKVMINVGGWRKQRQELQLINWFGDIPKYIITLDARVCQVMSDTDFCALVEHELYHIGHKKNKDSGEFEYTSVGEPRLYLRGHDVEEFHGVVQRYGASEEVQKMVNLANEGPTISRANIAHACATCLLKLA</sequence>
<dbReference type="RefSeq" id="WP_032059248.1">
    <property type="nucleotide sequence ID" value="NZ_JEXD01000010.1"/>
</dbReference>
<dbReference type="Pfam" id="PF18894">
    <property type="entry name" value="PhageMetallopep"/>
    <property type="match status" value="1"/>
</dbReference>
<proteinExistence type="predicted"/>
<name>A0A009PFL4_ACIBA</name>
<organism evidence="2 3">
    <name type="scientific">Acinetobacter baumannii 625974</name>
    <dbReference type="NCBI Taxonomy" id="1310607"/>
    <lineage>
        <taxon>Bacteria</taxon>
        <taxon>Pseudomonadati</taxon>
        <taxon>Pseudomonadota</taxon>
        <taxon>Gammaproteobacteria</taxon>
        <taxon>Moraxellales</taxon>
        <taxon>Moraxellaceae</taxon>
        <taxon>Acinetobacter</taxon>
        <taxon>Acinetobacter calcoaceticus/baumannii complex</taxon>
    </lineage>
</organism>
<accession>A0A009PFL4</accession>
<feature type="domain" description="Putative phage metallopeptidase" evidence="1">
    <location>
        <begin position="39"/>
        <end position="196"/>
    </location>
</feature>
<dbReference type="InterPro" id="IPR043998">
    <property type="entry name" value="Put_Metallopep"/>
</dbReference>
<dbReference type="Proteomes" id="UP000021108">
    <property type="component" value="Unassembled WGS sequence"/>
</dbReference>
<evidence type="ECO:0000313" key="3">
    <source>
        <dbReference type="Proteomes" id="UP000021108"/>
    </source>
</evidence>